<gene>
    <name evidence="2" type="ORF">ASPVEDRAFT_755899</name>
</gene>
<organism evidence="2 3">
    <name type="scientific">Aspergillus versicolor CBS 583.65</name>
    <dbReference type="NCBI Taxonomy" id="1036611"/>
    <lineage>
        <taxon>Eukaryota</taxon>
        <taxon>Fungi</taxon>
        <taxon>Dikarya</taxon>
        <taxon>Ascomycota</taxon>
        <taxon>Pezizomycotina</taxon>
        <taxon>Eurotiomycetes</taxon>
        <taxon>Eurotiomycetidae</taxon>
        <taxon>Eurotiales</taxon>
        <taxon>Aspergillaceae</taxon>
        <taxon>Aspergillus</taxon>
        <taxon>Aspergillus subgen. Nidulantes</taxon>
    </lineage>
</organism>
<dbReference type="AlphaFoldDB" id="A0A1L9PQG6"/>
<accession>A0A1L9PQG6</accession>
<sequence length="180" mass="20460">MVLAFGRIQRFGTDFESQCSVTVYREMCIILKSNLYIPEVTQHYTEICKFPVSSLLCGSKRSHARLPGESLPTCPRPRRFVFIFLPSLSINLPTWFPFHPYLNPFPYICPTPSYSIYIPGFLLYLDLYPSLYSELLTRNGITEASLYKPSSISVRFSHPPTGNPSATTATKHGRARHSSE</sequence>
<proteinExistence type="predicted"/>
<dbReference type="Proteomes" id="UP000184073">
    <property type="component" value="Unassembled WGS sequence"/>
</dbReference>
<dbReference type="RefSeq" id="XP_040669539.1">
    <property type="nucleotide sequence ID" value="XM_040816307.1"/>
</dbReference>
<dbReference type="VEuPathDB" id="FungiDB:ASPVEDRAFT_755899"/>
<name>A0A1L9PQG6_ASPVE</name>
<evidence type="ECO:0000256" key="1">
    <source>
        <dbReference type="SAM" id="MobiDB-lite"/>
    </source>
</evidence>
<feature type="compositionally biased region" description="Basic residues" evidence="1">
    <location>
        <begin position="171"/>
        <end position="180"/>
    </location>
</feature>
<evidence type="ECO:0000313" key="2">
    <source>
        <dbReference type="EMBL" id="OJJ03777.1"/>
    </source>
</evidence>
<protein>
    <submittedName>
        <fullName evidence="2">Uncharacterized protein</fullName>
    </submittedName>
</protein>
<dbReference type="GeneID" id="63731818"/>
<feature type="region of interest" description="Disordered" evidence="1">
    <location>
        <begin position="156"/>
        <end position="180"/>
    </location>
</feature>
<dbReference type="EMBL" id="KV878130">
    <property type="protein sequence ID" value="OJJ03777.1"/>
    <property type="molecule type" value="Genomic_DNA"/>
</dbReference>
<reference evidence="3" key="1">
    <citation type="journal article" date="2017" name="Genome Biol.">
        <title>Comparative genomics reveals high biological diversity and specific adaptations in the industrially and medically important fungal genus Aspergillus.</title>
        <authorList>
            <person name="de Vries R.P."/>
            <person name="Riley R."/>
            <person name="Wiebenga A."/>
            <person name="Aguilar-Osorio G."/>
            <person name="Amillis S."/>
            <person name="Uchima C.A."/>
            <person name="Anderluh G."/>
            <person name="Asadollahi M."/>
            <person name="Askin M."/>
            <person name="Barry K."/>
            <person name="Battaglia E."/>
            <person name="Bayram O."/>
            <person name="Benocci T."/>
            <person name="Braus-Stromeyer S.A."/>
            <person name="Caldana C."/>
            <person name="Canovas D."/>
            <person name="Cerqueira G.C."/>
            <person name="Chen F."/>
            <person name="Chen W."/>
            <person name="Choi C."/>
            <person name="Clum A."/>
            <person name="Dos Santos R.A."/>
            <person name="Damasio A.R."/>
            <person name="Diallinas G."/>
            <person name="Emri T."/>
            <person name="Fekete E."/>
            <person name="Flipphi M."/>
            <person name="Freyberg S."/>
            <person name="Gallo A."/>
            <person name="Gournas C."/>
            <person name="Habgood R."/>
            <person name="Hainaut M."/>
            <person name="Harispe M.L."/>
            <person name="Henrissat B."/>
            <person name="Hilden K.S."/>
            <person name="Hope R."/>
            <person name="Hossain A."/>
            <person name="Karabika E."/>
            <person name="Karaffa L."/>
            <person name="Karanyi Z."/>
            <person name="Krasevec N."/>
            <person name="Kuo A."/>
            <person name="Kusch H."/>
            <person name="LaButti K."/>
            <person name="Lagendijk E.L."/>
            <person name="Lapidus A."/>
            <person name="Levasseur A."/>
            <person name="Lindquist E."/>
            <person name="Lipzen A."/>
            <person name="Logrieco A.F."/>
            <person name="MacCabe A."/>
            <person name="Maekelae M.R."/>
            <person name="Malavazi I."/>
            <person name="Melin P."/>
            <person name="Meyer V."/>
            <person name="Mielnichuk N."/>
            <person name="Miskei M."/>
            <person name="Molnar A.P."/>
            <person name="Mule G."/>
            <person name="Ngan C.Y."/>
            <person name="Orejas M."/>
            <person name="Orosz E."/>
            <person name="Ouedraogo J.P."/>
            <person name="Overkamp K.M."/>
            <person name="Park H.-S."/>
            <person name="Perrone G."/>
            <person name="Piumi F."/>
            <person name="Punt P.J."/>
            <person name="Ram A.F."/>
            <person name="Ramon A."/>
            <person name="Rauscher S."/>
            <person name="Record E."/>
            <person name="Riano-Pachon D.M."/>
            <person name="Robert V."/>
            <person name="Roehrig J."/>
            <person name="Ruller R."/>
            <person name="Salamov A."/>
            <person name="Salih N.S."/>
            <person name="Samson R.A."/>
            <person name="Sandor E."/>
            <person name="Sanguinetti M."/>
            <person name="Schuetze T."/>
            <person name="Sepcic K."/>
            <person name="Shelest E."/>
            <person name="Sherlock G."/>
            <person name="Sophianopoulou V."/>
            <person name="Squina F.M."/>
            <person name="Sun H."/>
            <person name="Susca A."/>
            <person name="Todd R.B."/>
            <person name="Tsang A."/>
            <person name="Unkles S.E."/>
            <person name="van de Wiele N."/>
            <person name="van Rossen-Uffink D."/>
            <person name="Oliveira J.V."/>
            <person name="Vesth T.C."/>
            <person name="Visser J."/>
            <person name="Yu J.-H."/>
            <person name="Zhou M."/>
            <person name="Andersen M.R."/>
            <person name="Archer D.B."/>
            <person name="Baker S.E."/>
            <person name="Benoit I."/>
            <person name="Brakhage A.A."/>
            <person name="Braus G.H."/>
            <person name="Fischer R."/>
            <person name="Frisvad J.C."/>
            <person name="Goldman G.H."/>
            <person name="Houbraken J."/>
            <person name="Oakley B."/>
            <person name="Pocsi I."/>
            <person name="Scazzocchio C."/>
            <person name="Seiboth B."/>
            <person name="vanKuyk P.A."/>
            <person name="Wortman J."/>
            <person name="Dyer P.S."/>
            <person name="Grigoriev I.V."/>
        </authorList>
    </citation>
    <scope>NUCLEOTIDE SEQUENCE [LARGE SCALE GENOMIC DNA]</scope>
    <source>
        <strain evidence="3">CBS 583.65</strain>
    </source>
</reference>
<evidence type="ECO:0000313" key="3">
    <source>
        <dbReference type="Proteomes" id="UP000184073"/>
    </source>
</evidence>
<keyword evidence="3" id="KW-1185">Reference proteome</keyword>